<reference evidence="5" key="1">
    <citation type="submission" date="2022-04" db="EMBL/GenBank/DDBJ databases">
        <title>A functionally conserved STORR gene fusion in Papaver species that diverged 16.8 million years ago.</title>
        <authorList>
            <person name="Catania T."/>
        </authorList>
    </citation>
    <scope>NUCLEOTIDE SEQUENCE</scope>
    <source>
        <strain evidence="5">S-188037</strain>
    </source>
</reference>
<name>A0AAD4XMH1_9MAGN</name>
<keyword evidence="1" id="KW-0646">Protease inhibitor</keyword>
<dbReference type="GO" id="GO:0004869">
    <property type="term" value="F:cysteine-type endopeptidase inhibitor activity"/>
    <property type="evidence" value="ECO:0007669"/>
    <property type="project" value="UniProtKB-KW"/>
</dbReference>
<dbReference type="PANTHER" id="PTHR47373">
    <property type="entry name" value="CYSTEINE PROTEINASE INHIBITOR 2"/>
    <property type="match status" value="1"/>
</dbReference>
<evidence type="ECO:0000256" key="3">
    <source>
        <dbReference type="SAM" id="SignalP"/>
    </source>
</evidence>
<dbReference type="InterPro" id="IPR018073">
    <property type="entry name" value="Prot_inh_cystat_CS"/>
</dbReference>
<dbReference type="SUPFAM" id="SSF54403">
    <property type="entry name" value="Cystatin/monellin"/>
    <property type="match status" value="1"/>
</dbReference>
<dbReference type="Pfam" id="PF16845">
    <property type="entry name" value="SQAPI"/>
    <property type="match status" value="1"/>
</dbReference>
<evidence type="ECO:0000313" key="5">
    <source>
        <dbReference type="EMBL" id="KAI3926217.1"/>
    </source>
</evidence>
<dbReference type="PROSITE" id="PS00287">
    <property type="entry name" value="CYSTATIN"/>
    <property type="match status" value="1"/>
</dbReference>
<gene>
    <name evidence="5" type="ORF">MKW98_028353</name>
</gene>
<feature type="domain" description="Cystatin" evidence="4">
    <location>
        <begin position="34"/>
        <end position="129"/>
    </location>
</feature>
<evidence type="ECO:0000256" key="1">
    <source>
        <dbReference type="ARBA" id="ARBA00022690"/>
    </source>
</evidence>
<comment type="caution">
    <text evidence="5">The sequence shown here is derived from an EMBL/GenBank/DDBJ whole genome shotgun (WGS) entry which is preliminary data.</text>
</comment>
<feature type="signal peptide" evidence="3">
    <location>
        <begin position="1"/>
        <end position="30"/>
    </location>
</feature>
<dbReference type="PANTHER" id="PTHR47373:SF1">
    <property type="entry name" value="CYSTEINE PROTEINASE INHIBITOR 2"/>
    <property type="match status" value="1"/>
</dbReference>
<protein>
    <recommendedName>
        <fullName evidence="4">Cystatin domain-containing protein</fullName>
    </recommendedName>
</protein>
<dbReference type="SMART" id="SM00043">
    <property type="entry name" value="CY"/>
    <property type="match status" value="1"/>
</dbReference>
<keyword evidence="3" id="KW-0732">Signal</keyword>
<dbReference type="EMBL" id="JAJJMB010008071">
    <property type="protein sequence ID" value="KAI3926217.1"/>
    <property type="molecule type" value="Genomic_DNA"/>
</dbReference>
<dbReference type="Gene3D" id="3.10.450.10">
    <property type="match status" value="1"/>
</dbReference>
<keyword evidence="6" id="KW-1185">Reference proteome</keyword>
<proteinExistence type="predicted"/>
<accession>A0AAD4XMH1</accession>
<dbReference type="CDD" id="cd00042">
    <property type="entry name" value="CY"/>
    <property type="match status" value="1"/>
</dbReference>
<feature type="chain" id="PRO_5042055293" description="Cystatin domain-containing protein" evidence="3">
    <location>
        <begin position="31"/>
        <end position="130"/>
    </location>
</feature>
<evidence type="ECO:0000256" key="2">
    <source>
        <dbReference type="ARBA" id="ARBA00022704"/>
    </source>
</evidence>
<evidence type="ECO:0000259" key="4">
    <source>
        <dbReference type="SMART" id="SM00043"/>
    </source>
</evidence>
<organism evidence="5 6">
    <name type="scientific">Papaver atlanticum</name>
    <dbReference type="NCBI Taxonomy" id="357466"/>
    <lineage>
        <taxon>Eukaryota</taxon>
        <taxon>Viridiplantae</taxon>
        <taxon>Streptophyta</taxon>
        <taxon>Embryophyta</taxon>
        <taxon>Tracheophyta</taxon>
        <taxon>Spermatophyta</taxon>
        <taxon>Magnoliopsida</taxon>
        <taxon>Ranunculales</taxon>
        <taxon>Papaveraceae</taxon>
        <taxon>Papaveroideae</taxon>
        <taxon>Papaver</taxon>
    </lineage>
</organism>
<dbReference type="AlphaFoldDB" id="A0AAD4XMH1"/>
<dbReference type="Proteomes" id="UP001202328">
    <property type="component" value="Unassembled WGS sequence"/>
</dbReference>
<keyword evidence="2" id="KW-0789">Thiol protease inhibitor</keyword>
<dbReference type="InterPro" id="IPR000010">
    <property type="entry name" value="Cystatin_dom"/>
</dbReference>
<sequence length="130" mass="14269">MAALHSSSFLTISIILLFICFLSSSSSVDALGGKRLGGKTEIKNVKSNKEIQDLGKFSVDDYNLAYKKGDKGRLIFKQVVKAEKQVVSGIKYFLKVSLIWKGKPHLFDATVVVKAWETPSKSVVSFGPVD</sequence>
<evidence type="ECO:0000313" key="6">
    <source>
        <dbReference type="Proteomes" id="UP001202328"/>
    </source>
</evidence>
<dbReference type="InterPro" id="IPR046350">
    <property type="entry name" value="Cystatin_sf"/>
</dbReference>